<dbReference type="PROSITE" id="PS51450">
    <property type="entry name" value="LRR"/>
    <property type="match status" value="1"/>
</dbReference>
<feature type="domain" description="Protein kinase" evidence="4">
    <location>
        <begin position="237"/>
        <end position="477"/>
    </location>
</feature>
<dbReference type="PANTHER" id="PTHR48051">
    <property type="match status" value="1"/>
</dbReference>
<evidence type="ECO:0000256" key="2">
    <source>
        <dbReference type="ARBA" id="ARBA00022737"/>
    </source>
</evidence>
<dbReference type="Gene3D" id="3.30.200.20">
    <property type="entry name" value="Phosphorylase Kinase, domain 1"/>
    <property type="match status" value="1"/>
</dbReference>
<evidence type="ECO:0000259" key="4">
    <source>
        <dbReference type="PROSITE" id="PS50011"/>
    </source>
</evidence>
<dbReference type="Pfam" id="PF13855">
    <property type="entry name" value="LRR_8"/>
    <property type="match status" value="1"/>
</dbReference>
<dbReference type="SMART" id="SM00364">
    <property type="entry name" value="LRR_BAC"/>
    <property type="match status" value="5"/>
</dbReference>
<evidence type="ECO:0000313" key="6">
    <source>
        <dbReference type="Proteomes" id="UP001501353"/>
    </source>
</evidence>
<dbReference type="GO" id="GO:0016301">
    <property type="term" value="F:kinase activity"/>
    <property type="evidence" value="ECO:0007669"/>
    <property type="project" value="UniProtKB-KW"/>
</dbReference>
<evidence type="ECO:0000256" key="1">
    <source>
        <dbReference type="ARBA" id="ARBA00022614"/>
    </source>
</evidence>
<dbReference type="Proteomes" id="UP001501353">
    <property type="component" value="Unassembled WGS sequence"/>
</dbReference>
<keyword evidence="6" id="KW-1185">Reference proteome</keyword>
<dbReference type="SUPFAM" id="SSF56112">
    <property type="entry name" value="Protein kinase-like (PK-like)"/>
    <property type="match status" value="1"/>
</dbReference>
<dbReference type="Pfam" id="PF00069">
    <property type="entry name" value="Pkinase"/>
    <property type="match status" value="1"/>
</dbReference>
<dbReference type="Gene3D" id="1.10.510.10">
    <property type="entry name" value="Transferase(Phosphotransferase) domain 1"/>
    <property type="match status" value="1"/>
</dbReference>
<gene>
    <name evidence="5" type="ORF">GCM10022212_28480</name>
</gene>
<proteinExistence type="predicted"/>
<dbReference type="SUPFAM" id="SSF52058">
    <property type="entry name" value="L domain-like"/>
    <property type="match status" value="1"/>
</dbReference>
<dbReference type="EMBL" id="BAAAZE010000012">
    <property type="protein sequence ID" value="GAA4028671.1"/>
    <property type="molecule type" value="Genomic_DNA"/>
</dbReference>
<dbReference type="PANTHER" id="PTHR48051:SF1">
    <property type="entry name" value="RAS SUPPRESSOR PROTEIN 1"/>
    <property type="match status" value="1"/>
</dbReference>
<dbReference type="InterPro" id="IPR000719">
    <property type="entry name" value="Prot_kinase_dom"/>
</dbReference>
<dbReference type="InterPro" id="IPR003591">
    <property type="entry name" value="Leu-rich_rpt_typical-subtyp"/>
</dbReference>
<evidence type="ECO:0000313" key="5">
    <source>
        <dbReference type="EMBL" id="GAA4028671.1"/>
    </source>
</evidence>
<dbReference type="Pfam" id="PF00560">
    <property type="entry name" value="LRR_1"/>
    <property type="match status" value="1"/>
</dbReference>
<dbReference type="InterPro" id="IPR017441">
    <property type="entry name" value="Protein_kinase_ATP_BS"/>
</dbReference>
<dbReference type="InterPro" id="IPR032675">
    <property type="entry name" value="LRR_dom_sf"/>
</dbReference>
<keyword evidence="2" id="KW-0677">Repeat</keyword>
<keyword evidence="5" id="KW-0418">Kinase</keyword>
<dbReference type="InterPro" id="IPR011009">
    <property type="entry name" value="Kinase-like_dom_sf"/>
</dbReference>
<dbReference type="InterPro" id="IPR001611">
    <property type="entry name" value="Leu-rich_rpt"/>
</dbReference>
<feature type="binding site" evidence="3">
    <location>
        <position position="268"/>
    </location>
    <ligand>
        <name>ATP</name>
        <dbReference type="ChEBI" id="CHEBI:30616"/>
    </ligand>
</feature>
<keyword evidence="5" id="KW-0808">Transferase</keyword>
<reference evidence="6" key="1">
    <citation type="journal article" date="2019" name="Int. J. Syst. Evol. Microbiol.">
        <title>The Global Catalogue of Microorganisms (GCM) 10K type strain sequencing project: providing services to taxonomists for standard genome sequencing and annotation.</title>
        <authorList>
            <consortium name="The Broad Institute Genomics Platform"/>
            <consortium name="The Broad Institute Genome Sequencing Center for Infectious Disease"/>
            <person name="Wu L."/>
            <person name="Ma J."/>
        </authorList>
    </citation>
    <scope>NUCLEOTIDE SEQUENCE [LARGE SCALE GENOMIC DNA]</scope>
    <source>
        <strain evidence="6">JCM 16673</strain>
    </source>
</reference>
<keyword evidence="3" id="KW-0067">ATP-binding</keyword>
<sequence length="477" mass="51956">MQRGHTQHSFAARPLLNSRPDFFAGTWHTVNHTLEQLRSGQLIGTQRLNLACGLTEFPREIFDLADTLEILDLSGNALSSLPDDLPRLHKLRVLFCSNNQFVALPEILGQCAQLSMIGFKANRIRTVAGTALPATLRWLILTDNQIEDMPVDIGRCTQLQKLMLAGNRLSTLPVQLSHCSRLELLRISANRFVALPDWLLSMPRLSWLAFAGNPFCEERERVALAESRTTDIRWSQLQVHNQLGEGASGIIYRAEYQCDDGLRAVALKLFKGEMTSDGLPRSEMAACISAGAHPALIAITGTLIDHPAGASGLVMPLIDPAFRILAGPPSLASCTRDTYSADTVFDPATLLGIAQGIASAAMHLHAQGILHGDLYGHNILHCGGGNVLLGDFGAASLFGTGSSIALSLQRLEVRAFGCLLDELVERCEVRSDDHIVIARLAAVAASCLQRDNLQRPLFEQLVQEIFAITELHQASAR</sequence>
<protein>
    <submittedName>
        <fullName evidence="5">Leucine-rich repeat-containing protein kinase family protein</fullName>
    </submittedName>
</protein>
<keyword evidence="1" id="KW-0433">Leucine-rich repeat</keyword>
<dbReference type="InterPro" id="IPR050216">
    <property type="entry name" value="LRR_domain-containing"/>
</dbReference>
<dbReference type="Gene3D" id="3.80.10.10">
    <property type="entry name" value="Ribonuclease Inhibitor"/>
    <property type="match status" value="2"/>
</dbReference>
<name>A0ABP7TN23_9BURK</name>
<keyword evidence="3" id="KW-0547">Nucleotide-binding</keyword>
<accession>A0ABP7TN23</accession>
<organism evidence="5 6">
    <name type="scientific">Actimicrobium antarcticum</name>
    <dbReference type="NCBI Taxonomy" id="1051899"/>
    <lineage>
        <taxon>Bacteria</taxon>
        <taxon>Pseudomonadati</taxon>
        <taxon>Pseudomonadota</taxon>
        <taxon>Betaproteobacteria</taxon>
        <taxon>Burkholderiales</taxon>
        <taxon>Oxalobacteraceae</taxon>
        <taxon>Actimicrobium</taxon>
    </lineage>
</organism>
<dbReference type="SMART" id="SM00369">
    <property type="entry name" value="LRR_TYP"/>
    <property type="match status" value="5"/>
</dbReference>
<comment type="caution">
    <text evidence="5">The sequence shown here is derived from an EMBL/GenBank/DDBJ whole genome shotgun (WGS) entry which is preliminary data.</text>
</comment>
<dbReference type="PROSITE" id="PS00107">
    <property type="entry name" value="PROTEIN_KINASE_ATP"/>
    <property type="match status" value="1"/>
</dbReference>
<dbReference type="PROSITE" id="PS50011">
    <property type="entry name" value="PROTEIN_KINASE_DOM"/>
    <property type="match status" value="1"/>
</dbReference>
<evidence type="ECO:0000256" key="3">
    <source>
        <dbReference type="PROSITE-ProRule" id="PRU10141"/>
    </source>
</evidence>